<reference evidence="2 3" key="1">
    <citation type="submission" date="2018-01" db="EMBL/GenBank/DDBJ databases">
        <authorList>
            <person name="Grinwald M.F."/>
            <person name="Tasoff P."/>
            <person name="Simpson K.F."/>
            <person name="Vasser A."/>
            <person name="Shaffer C.D."/>
            <person name="Weston-Hafer K.A."/>
            <person name="Russell D.A."/>
            <person name="Pope W.H."/>
            <person name="Jacobs-Sera D."/>
            <person name="Hendrix R.W."/>
            <person name="Hatfull G.F."/>
        </authorList>
    </citation>
    <scope>NUCLEOTIDE SEQUENCE [LARGE SCALE GENOMIC DNA]</scope>
</reference>
<dbReference type="EMBL" id="MG757153">
    <property type="protein sequence ID" value="AVD99319.1"/>
    <property type="molecule type" value="Genomic_DNA"/>
</dbReference>
<dbReference type="Proteomes" id="UP000241925">
    <property type="component" value="Segment"/>
</dbReference>
<evidence type="ECO:0000313" key="3">
    <source>
        <dbReference type="Proteomes" id="UP000241925"/>
    </source>
</evidence>
<name>A0A2L1IVV1_9CAUD</name>
<keyword evidence="1" id="KW-0812">Transmembrane</keyword>
<dbReference type="OrthoDB" id="29239at10239"/>
<gene>
    <name evidence="2" type="ORF">SEA_BILLNYE_144</name>
</gene>
<keyword evidence="1" id="KW-1133">Transmembrane helix</keyword>
<sequence length="75" mass="8338">MAARQVTQKSALIEARWVIKILLGMFGGIIVAFLLIGWISESNDTEKMKACVSKSDREWVKNDCVFPPQPIPSSS</sequence>
<evidence type="ECO:0000256" key="1">
    <source>
        <dbReference type="SAM" id="Phobius"/>
    </source>
</evidence>
<feature type="transmembrane region" description="Helical" evidence="1">
    <location>
        <begin position="21"/>
        <end position="39"/>
    </location>
</feature>
<organism evidence="2 3">
    <name type="scientific">Streptomyces phage BillNye</name>
    <dbReference type="NCBI Taxonomy" id="2079426"/>
    <lineage>
        <taxon>Viruses</taxon>
        <taxon>Duplodnaviria</taxon>
        <taxon>Heunggongvirae</taxon>
        <taxon>Uroviricota</taxon>
        <taxon>Caudoviricetes</taxon>
        <taxon>Stanwilliamsviridae</taxon>
        <taxon>Loccivirinae</taxon>
        <taxon>Wilnyevirus</taxon>
        <taxon>Wilnyevirus billnye</taxon>
    </lineage>
</organism>
<proteinExistence type="predicted"/>
<keyword evidence="1" id="KW-0472">Membrane</keyword>
<protein>
    <submittedName>
        <fullName evidence="2">Uncharacterized protein</fullName>
    </submittedName>
</protein>
<evidence type="ECO:0000313" key="2">
    <source>
        <dbReference type="EMBL" id="AVD99319.1"/>
    </source>
</evidence>
<keyword evidence="3" id="KW-1185">Reference proteome</keyword>
<accession>A0A2L1IVV1</accession>